<dbReference type="Proteomes" id="UP000646827">
    <property type="component" value="Unassembled WGS sequence"/>
</dbReference>
<protein>
    <recommendedName>
        <fullName evidence="2">Mnd1 HTH domain-containing protein</fullName>
    </recommendedName>
</protein>
<feature type="domain" description="Mnd1 HTH" evidence="2">
    <location>
        <begin position="17"/>
        <end position="75"/>
    </location>
</feature>
<dbReference type="InterPro" id="IPR040453">
    <property type="entry name" value="Mnd1_HTH"/>
</dbReference>
<gene>
    <name evidence="3" type="ORF">INT45_003692</name>
</gene>
<dbReference type="Pfam" id="PF03962">
    <property type="entry name" value="Mnd1"/>
    <property type="match status" value="1"/>
</dbReference>
<organism evidence="3 4">
    <name type="scientific">Circinella minor</name>
    <dbReference type="NCBI Taxonomy" id="1195481"/>
    <lineage>
        <taxon>Eukaryota</taxon>
        <taxon>Fungi</taxon>
        <taxon>Fungi incertae sedis</taxon>
        <taxon>Mucoromycota</taxon>
        <taxon>Mucoromycotina</taxon>
        <taxon>Mucoromycetes</taxon>
        <taxon>Mucorales</taxon>
        <taxon>Lichtheimiaceae</taxon>
        <taxon>Circinella</taxon>
    </lineage>
</organism>
<feature type="region of interest" description="Disordered" evidence="1">
    <location>
        <begin position="90"/>
        <end position="127"/>
    </location>
</feature>
<keyword evidence="4" id="KW-1185">Reference proteome</keyword>
<proteinExistence type="predicted"/>
<accession>A0A8H7S362</accession>
<evidence type="ECO:0000259" key="2">
    <source>
        <dbReference type="Pfam" id="PF03962"/>
    </source>
</evidence>
<evidence type="ECO:0000313" key="4">
    <source>
        <dbReference type="Proteomes" id="UP000646827"/>
    </source>
</evidence>
<evidence type="ECO:0000313" key="3">
    <source>
        <dbReference type="EMBL" id="KAG2222047.1"/>
    </source>
</evidence>
<sequence>MSKSKKGLSHDEKRKRLLEYFHETGDFFQLKELEKIGPKKGVVAQSVKEVIQSLVDDGLVTTDKIGTSNYYWSFPSNTANTKRIKFEELQNQVQSKRDKKEELQKAIEEARHGRESSVKKKNKKSAK</sequence>
<evidence type="ECO:0000256" key="1">
    <source>
        <dbReference type="SAM" id="MobiDB-lite"/>
    </source>
</evidence>
<dbReference type="AlphaFoldDB" id="A0A8H7S362"/>
<dbReference type="EMBL" id="JAEPRB010000093">
    <property type="protein sequence ID" value="KAG2222047.1"/>
    <property type="molecule type" value="Genomic_DNA"/>
</dbReference>
<name>A0A8H7S362_9FUNG</name>
<reference evidence="3 4" key="1">
    <citation type="submission" date="2020-12" db="EMBL/GenBank/DDBJ databases">
        <title>Metabolic potential, ecology and presence of endohyphal bacteria is reflected in genomic diversity of Mucoromycotina.</title>
        <authorList>
            <person name="Muszewska A."/>
            <person name="Okrasinska A."/>
            <person name="Steczkiewicz K."/>
            <person name="Drgas O."/>
            <person name="Orlowska M."/>
            <person name="Perlinska-Lenart U."/>
            <person name="Aleksandrzak-Piekarczyk T."/>
            <person name="Szatraj K."/>
            <person name="Zielenkiewicz U."/>
            <person name="Pilsyk S."/>
            <person name="Malc E."/>
            <person name="Mieczkowski P."/>
            <person name="Kruszewska J.S."/>
            <person name="Biernat P."/>
            <person name="Pawlowska J."/>
        </authorList>
    </citation>
    <scope>NUCLEOTIDE SEQUENCE [LARGE SCALE GENOMIC DNA]</scope>
    <source>
        <strain evidence="3 4">CBS 142.35</strain>
    </source>
</reference>
<comment type="caution">
    <text evidence="3">The sequence shown here is derived from an EMBL/GenBank/DDBJ whole genome shotgun (WGS) entry which is preliminary data.</text>
</comment>
<feature type="compositionally biased region" description="Basic and acidic residues" evidence="1">
    <location>
        <begin position="95"/>
        <end position="118"/>
    </location>
</feature>
<dbReference type="OrthoDB" id="273345at2759"/>